<feature type="domain" description="DUF4179" evidence="3">
    <location>
        <begin position="81"/>
        <end position="167"/>
    </location>
</feature>
<evidence type="ECO:0000313" key="4">
    <source>
        <dbReference type="EMBL" id="MDW0113323.1"/>
    </source>
</evidence>
<comment type="caution">
    <text evidence="4">The sequence shown here is derived from an EMBL/GenBank/DDBJ whole genome shotgun (WGS) entry which is preliminary data.</text>
</comment>
<organism evidence="4 5">
    <name type="scientific">Sporosarcina saromensis</name>
    <dbReference type="NCBI Taxonomy" id="359365"/>
    <lineage>
        <taxon>Bacteria</taxon>
        <taxon>Bacillati</taxon>
        <taxon>Bacillota</taxon>
        <taxon>Bacilli</taxon>
        <taxon>Bacillales</taxon>
        <taxon>Caryophanaceae</taxon>
        <taxon>Sporosarcina</taxon>
    </lineage>
</organism>
<gene>
    <name evidence="4" type="ORF">QT711_08985</name>
</gene>
<feature type="transmembrane region" description="Helical" evidence="1">
    <location>
        <begin position="88"/>
        <end position="109"/>
    </location>
</feature>
<evidence type="ECO:0000313" key="5">
    <source>
        <dbReference type="Proteomes" id="UP001282284"/>
    </source>
</evidence>
<dbReference type="Proteomes" id="UP001282284">
    <property type="component" value="Unassembled WGS sequence"/>
</dbReference>
<protein>
    <submittedName>
        <fullName evidence="4">DUF4179 domain-containing protein</fullName>
    </submittedName>
</protein>
<keyword evidence="1" id="KW-0472">Membrane</keyword>
<accession>A0ABU4G8L2</accession>
<proteinExistence type="predicted"/>
<evidence type="ECO:0000259" key="2">
    <source>
        <dbReference type="Pfam" id="PF13490"/>
    </source>
</evidence>
<dbReference type="Pfam" id="PF13786">
    <property type="entry name" value="DUF4179"/>
    <property type="match status" value="1"/>
</dbReference>
<dbReference type="Gene3D" id="2.60.40.1630">
    <property type="entry name" value="bacillus anthracis domain"/>
    <property type="match status" value="1"/>
</dbReference>
<evidence type="ECO:0000256" key="1">
    <source>
        <dbReference type="SAM" id="Phobius"/>
    </source>
</evidence>
<keyword evidence="1" id="KW-0812">Transmembrane</keyword>
<keyword evidence="5" id="KW-1185">Reference proteome</keyword>
<dbReference type="Pfam" id="PF13490">
    <property type="entry name" value="zf-HC2"/>
    <property type="match status" value="1"/>
</dbReference>
<feature type="domain" description="Putative zinc-finger" evidence="2">
    <location>
        <begin position="6"/>
        <end position="36"/>
    </location>
</feature>
<keyword evidence="1" id="KW-1133">Transmembrane helix</keyword>
<dbReference type="RefSeq" id="WP_317943607.1">
    <property type="nucleotide sequence ID" value="NZ_JAUBDI010000007.1"/>
</dbReference>
<reference evidence="4 5" key="1">
    <citation type="submission" date="2023-06" db="EMBL/GenBank/DDBJ databases">
        <title>Sporosarcina sp. nov., isolated from Korean traditional fermented seafood 'Jeotgal'.</title>
        <authorList>
            <person name="Yang A.I."/>
            <person name="Shin N.-R."/>
        </authorList>
    </citation>
    <scope>NUCLEOTIDE SEQUENCE [LARGE SCALE GENOMIC DNA]</scope>
    <source>
        <strain evidence="4 5">KCTC13119</strain>
    </source>
</reference>
<dbReference type="EMBL" id="JAUBDI010000007">
    <property type="protein sequence ID" value="MDW0113323.1"/>
    <property type="molecule type" value="Genomic_DNA"/>
</dbReference>
<evidence type="ECO:0000259" key="3">
    <source>
        <dbReference type="Pfam" id="PF13786"/>
    </source>
</evidence>
<dbReference type="InterPro" id="IPR027383">
    <property type="entry name" value="Znf_put"/>
</dbReference>
<dbReference type="InterPro" id="IPR025436">
    <property type="entry name" value="DUF4179"/>
</dbReference>
<name>A0ABU4G8L2_9BACL</name>
<sequence length="536" mass="59291">MNCPTVDKISQYVDNLLTNDEQVEIERHIQSCVACAEVAKAFKKEQVFIKDTLQMPTLPDNFNSLVLDELEPYPKQQKPRRSTPWKRVMLTAAGIVFAVGLSATFNPSFAQLIGGMFSSNQVDEGLQVAAEAGLTKRVDLAVEDQGLTLKVEDVIADSSRVTLSYQVLKDGKPQDTYLELAESDNAITAVDQQGKTLNRLGTGWQEGSDYGIVEFSLRGQEDLEKLTISFDLVELNGVKGNWQLEVPVDLQETQKLTKTVDLNESIPSHHGVVIDLKKLQIAPSSTEFMYETSFTQEELAIAEQTRNQFEKDFGAKHLDSLVYGVDSAIAYHVENADGQTIYATSNPMGADTIGMLQSSGEDTAEIGKTVWNDSFVPSKEDNLSFVLDGVYKKEPANFSLTVRPSELKKQPISFDYKGNHLTITKVKKKNAYSFKKSLNPIQKETSVVISLEGGKDAQSSDLGSWLVVDEKGNVYPGNPSGSVLNKTDKNGRFITTIELELEGLEEVPEQLTLHLVSTTQYYPVKNATKVPLLEQN</sequence>